<dbReference type="Gene3D" id="3.30.565.10">
    <property type="entry name" value="Histidine kinase-like ATPase, C-terminal domain"/>
    <property type="match status" value="1"/>
</dbReference>
<dbReference type="GO" id="GO:0009881">
    <property type="term" value="F:photoreceptor activity"/>
    <property type="evidence" value="ECO:0007669"/>
    <property type="project" value="UniProtKB-KW"/>
</dbReference>
<reference evidence="20 21" key="1">
    <citation type="journal article" date="2015" name="Antonie Van Leeuwenhoek">
        <title>Oricola cellulosilytica gen. nov., sp. nov., a cellulose-degrading bacterium of the family Phyllobacteriaceae isolated from surface seashore water, and emended descriptions of Mesorhizobium loti and Phyllobacterium myrsinacearum.</title>
        <authorList>
            <person name="Hameed A."/>
            <person name="Shahina M."/>
            <person name="Lai W.A."/>
            <person name="Lin S.Y."/>
            <person name="Young L.S."/>
            <person name="Liu Y.C."/>
            <person name="Hsu Y.H."/>
            <person name="Young C.C."/>
        </authorList>
    </citation>
    <scope>NUCLEOTIDE SEQUENCE [LARGE SCALE GENOMIC DNA]</scope>
    <source>
        <strain evidence="20 21">KCTC 52183</strain>
    </source>
</reference>
<keyword evidence="15" id="KW-0843">Virulence</keyword>
<feature type="domain" description="PAS" evidence="18">
    <location>
        <begin position="23"/>
        <end position="98"/>
    </location>
</feature>
<evidence type="ECO:0000259" key="19">
    <source>
        <dbReference type="PROSITE" id="PS50113"/>
    </source>
</evidence>
<dbReference type="PANTHER" id="PTHR41523">
    <property type="entry name" value="TWO-COMPONENT SYSTEM SENSOR PROTEIN"/>
    <property type="match status" value="1"/>
</dbReference>
<accession>A0A4R0PH75</accession>
<feature type="domain" description="PAS" evidence="18">
    <location>
        <begin position="154"/>
        <end position="230"/>
    </location>
</feature>
<sequence length="480" mass="53330">MDKRTQDCGGRRQDTDPEGFQEVQRRLNAVLDNATVAIFLMNERQQCTYMNAAAERLTGYTLEETRGRALHDVVHHTRPDGRPYPLEECPIDRAFPERNRMQGEEVFVHKDGSFYPVAFTASPIRDDSGAPVGTIIEVRGIAEEKARENALRESEERFRNMADNAPVMLWVTGADGCCTYVNRLFCDFTGQSLEDALGLGWLETIHPEDREEAKRVFLAADQRREAFQSEYRLQRADGVYRWVMDAAAPRFGPNGDFLGYIGSVIDIDERKEAEERRNLLVQELHHRVKNNLATVQSIVGFTLRNSPTMEAFSRGLTGRIAALARSHTLLTEGTRAGTRLRDIFLNELGPYDDGSRVALEGPAVALPNDAAVALSMAVHELTTNAVKYGALSNDAGRVSVTWSVEDCGDGRKILIDWVERGGPPVETPARSGFGSVLLERLLGRQLDGSTEIRFPPEGIEVRIRATLGAAAPNPYAPVTE</sequence>
<dbReference type="FunFam" id="3.30.450.20:FF:000099">
    <property type="entry name" value="Sensory box sensor histidine kinase"/>
    <property type="match status" value="1"/>
</dbReference>
<feature type="domain" description="PAC" evidence="19">
    <location>
        <begin position="101"/>
        <end position="153"/>
    </location>
</feature>
<evidence type="ECO:0000313" key="20">
    <source>
        <dbReference type="EMBL" id="TCD16378.1"/>
    </source>
</evidence>
<evidence type="ECO:0000256" key="9">
    <source>
        <dbReference type="ARBA" id="ARBA00022679"/>
    </source>
</evidence>
<evidence type="ECO:0000256" key="7">
    <source>
        <dbReference type="ARBA" id="ARBA00022630"/>
    </source>
</evidence>
<feature type="compositionally biased region" description="Basic and acidic residues" evidence="17">
    <location>
        <begin position="1"/>
        <end position="15"/>
    </location>
</feature>
<dbReference type="EMBL" id="SJST01000001">
    <property type="protein sequence ID" value="TCD16378.1"/>
    <property type="molecule type" value="Genomic_DNA"/>
</dbReference>
<evidence type="ECO:0000256" key="16">
    <source>
        <dbReference type="ARBA" id="ARBA00023170"/>
    </source>
</evidence>
<keyword evidence="16" id="KW-0675">Receptor</keyword>
<evidence type="ECO:0000256" key="13">
    <source>
        <dbReference type="ARBA" id="ARBA00022840"/>
    </source>
</evidence>
<dbReference type="Pfam" id="PF07536">
    <property type="entry name" value="HWE_HK"/>
    <property type="match status" value="1"/>
</dbReference>
<dbReference type="InterPro" id="IPR036890">
    <property type="entry name" value="HATPase_C_sf"/>
</dbReference>
<evidence type="ECO:0000256" key="3">
    <source>
        <dbReference type="ARBA" id="ARBA00021740"/>
    </source>
</evidence>
<dbReference type="GO" id="GO:0006355">
    <property type="term" value="P:regulation of DNA-templated transcription"/>
    <property type="evidence" value="ECO:0007669"/>
    <property type="project" value="InterPro"/>
</dbReference>
<dbReference type="GO" id="GO:0005524">
    <property type="term" value="F:ATP binding"/>
    <property type="evidence" value="ECO:0007669"/>
    <property type="project" value="UniProtKB-KW"/>
</dbReference>
<keyword evidence="14" id="KW-0157">Chromophore</keyword>
<keyword evidence="9" id="KW-0808">Transferase</keyword>
<evidence type="ECO:0000256" key="11">
    <source>
        <dbReference type="ARBA" id="ARBA00022741"/>
    </source>
</evidence>
<evidence type="ECO:0000256" key="14">
    <source>
        <dbReference type="ARBA" id="ARBA00022991"/>
    </source>
</evidence>
<keyword evidence="10" id="KW-0677">Repeat</keyword>
<evidence type="ECO:0000256" key="10">
    <source>
        <dbReference type="ARBA" id="ARBA00022737"/>
    </source>
</evidence>
<dbReference type="CDD" id="cd00130">
    <property type="entry name" value="PAS"/>
    <property type="match status" value="2"/>
</dbReference>
<dbReference type="InterPro" id="IPR013767">
    <property type="entry name" value="PAS_fold"/>
</dbReference>
<keyword evidence="13" id="KW-0067">ATP-binding</keyword>
<dbReference type="OrthoDB" id="341208at2"/>
<dbReference type="SUPFAM" id="SSF55785">
    <property type="entry name" value="PYP-like sensor domain (PAS domain)"/>
    <property type="match status" value="2"/>
</dbReference>
<comment type="catalytic activity">
    <reaction evidence="1">
        <text>ATP + protein L-histidine = ADP + protein N-phospho-L-histidine.</text>
        <dbReference type="EC" id="2.7.13.3"/>
    </reaction>
</comment>
<dbReference type="PROSITE" id="PS50112">
    <property type="entry name" value="PAS"/>
    <property type="match status" value="2"/>
</dbReference>
<evidence type="ECO:0000313" key="21">
    <source>
        <dbReference type="Proteomes" id="UP000291301"/>
    </source>
</evidence>
<dbReference type="SMART" id="SM00911">
    <property type="entry name" value="HWE_HK"/>
    <property type="match status" value="1"/>
</dbReference>
<comment type="caution">
    <text evidence="20">The sequence shown here is derived from an EMBL/GenBank/DDBJ whole genome shotgun (WGS) entry which is preliminary data.</text>
</comment>
<keyword evidence="6" id="KW-0716">Sensory transduction</keyword>
<keyword evidence="11" id="KW-0547">Nucleotide-binding</keyword>
<evidence type="ECO:0000256" key="8">
    <source>
        <dbReference type="ARBA" id="ARBA00022643"/>
    </source>
</evidence>
<dbReference type="InterPro" id="IPR000700">
    <property type="entry name" value="PAS-assoc_C"/>
</dbReference>
<keyword evidence="21" id="KW-1185">Reference proteome</keyword>
<evidence type="ECO:0000256" key="12">
    <source>
        <dbReference type="ARBA" id="ARBA00022777"/>
    </source>
</evidence>
<keyword evidence="8" id="KW-0288">FMN</keyword>
<dbReference type="SMART" id="SM00091">
    <property type="entry name" value="PAS"/>
    <property type="match status" value="2"/>
</dbReference>
<dbReference type="Pfam" id="PF00989">
    <property type="entry name" value="PAS"/>
    <property type="match status" value="2"/>
</dbReference>
<dbReference type="PANTHER" id="PTHR41523:SF8">
    <property type="entry name" value="ETHYLENE RESPONSE SENSOR PROTEIN"/>
    <property type="match status" value="1"/>
</dbReference>
<dbReference type="Gene3D" id="3.30.450.20">
    <property type="entry name" value="PAS domain"/>
    <property type="match status" value="2"/>
</dbReference>
<keyword evidence="5" id="KW-0597">Phosphoprotein</keyword>
<dbReference type="NCBIfam" id="TIGR00229">
    <property type="entry name" value="sensory_box"/>
    <property type="match status" value="2"/>
</dbReference>
<evidence type="ECO:0000259" key="18">
    <source>
        <dbReference type="PROSITE" id="PS50112"/>
    </source>
</evidence>
<dbReference type="PROSITE" id="PS50113">
    <property type="entry name" value="PAC"/>
    <property type="match status" value="2"/>
</dbReference>
<protein>
    <recommendedName>
        <fullName evidence="3">Blue-light-activated histidine kinase</fullName>
        <ecNumber evidence="2">2.7.13.3</ecNumber>
    </recommendedName>
</protein>
<dbReference type="InterPro" id="IPR035965">
    <property type="entry name" value="PAS-like_dom_sf"/>
</dbReference>
<name>A0A4R0PH75_9HYPH</name>
<feature type="domain" description="PAC" evidence="19">
    <location>
        <begin position="227"/>
        <end position="279"/>
    </location>
</feature>
<dbReference type="EC" id="2.7.13.3" evidence="2"/>
<evidence type="ECO:0000256" key="5">
    <source>
        <dbReference type="ARBA" id="ARBA00022553"/>
    </source>
</evidence>
<keyword evidence="7" id="KW-0285">Flavoprotein</keyword>
<proteinExistence type="predicted"/>
<keyword evidence="12" id="KW-0418">Kinase</keyword>
<dbReference type="SMART" id="SM00086">
    <property type="entry name" value="PAC"/>
    <property type="match status" value="2"/>
</dbReference>
<evidence type="ECO:0000256" key="1">
    <source>
        <dbReference type="ARBA" id="ARBA00000085"/>
    </source>
</evidence>
<evidence type="ECO:0000256" key="4">
    <source>
        <dbReference type="ARBA" id="ARBA00022543"/>
    </source>
</evidence>
<organism evidence="20 21">
    <name type="scientific">Oricola cellulosilytica</name>
    <dbReference type="NCBI Taxonomy" id="1429082"/>
    <lineage>
        <taxon>Bacteria</taxon>
        <taxon>Pseudomonadati</taxon>
        <taxon>Pseudomonadota</taxon>
        <taxon>Alphaproteobacteria</taxon>
        <taxon>Hyphomicrobiales</taxon>
        <taxon>Ahrensiaceae</taxon>
        <taxon>Oricola</taxon>
    </lineage>
</organism>
<gene>
    <name evidence="20" type="ORF">E0D97_02830</name>
</gene>
<keyword evidence="4" id="KW-0600">Photoreceptor protein</keyword>
<dbReference type="InterPro" id="IPR011102">
    <property type="entry name" value="Sig_transdc_His_kinase_HWE"/>
</dbReference>
<evidence type="ECO:0000256" key="6">
    <source>
        <dbReference type="ARBA" id="ARBA00022606"/>
    </source>
</evidence>
<dbReference type="InterPro" id="IPR001610">
    <property type="entry name" value="PAC"/>
</dbReference>
<dbReference type="Proteomes" id="UP000291301">
    <property type="component" value="Unassembled WGS sequence"/>
</dbReference>
<evidence type="ECO:0000256" key="17">
    <source>
        <dbReference type="SAM" id="MobiDB-lite"/>
    </source>
</evidence>
<dbReference type="InterPro" id="IPR000014">
    <property type="entry name" value="PAS"/>
</dbReference>
<evidence type="ECO:0000256" key="15">
    <source>
        <dbReference type="ARBA" id="ARBA00023026"/>
    </source>
</evidence>
<dbReference type="GO" id="GO:0004673">
    <property type="term" value="F:protein histidine kinase activity"/>
    <property type="evidence" value="ECO:0007669"/>
    <property type="project" value="UniProtKB-EC"/>
</dbReference>
<dbReference type="RefSeq" id="WP_131565190.1">
    <property type="nucleotide sequence ID" value="NZ_JAINFK010000001.1"/>
</dbReference>
<feature type="region of interest" description="Disordered" evidence="17">
    <location>
        <begin position="1"/>
        <end position="20"/>
    </location>
</feature>
<evidence type="ECO:0000256" key="2">
    <source>
        <dbReference type="ARBA" id="ARBA00012438"/>
    </source>
</evidence>
<dbReference type="AlphaFoldDB" id="A0A4R0PH75"/>
<dbReference type="SUPFAM" id="SSF55874">
    <property type="entry name" value="ATPase domain of HSP90 chaperone/DNA topoisomerase II/histidine kinase"/>
    <property type="match status" value="1"/>
</dbReference>